<evidence type="ECO:0000259" key="1">
    <source>
        <dbReference type="Pfam" id="PF12146"/>
    </source>
</evidence>
<evidence type="ECO:0000313" key="3">
    <source>
        <dbReference type="Proteomes" id="UP000602395"/>
    </source>
</evidence>
<dbReference type="RefSeq" id="WP_190266640.1">
    <property type="nucleotide sequence ID" value="NZ_BAABAD010000005.1"/>
</dbReference>
<reference evidence="2 3" key="1">
    <citation type="submission" date="2020-09" db="EMBL/GenBank/DDBJ databases">
        <title>Novel species in genus Gordonia.</title>
        <authorList>
            <person name="Zhang G."/>
        </authorList>
    </citation>
    <scope>NUCLEOTIDE SEQUENCE [LARGE SCALE GENOMIC DNA]</scope>
    <source>
        <strain evidence="2 3">ON-33</strain>
    </source>
</reference>
<keyword evidence="3" id="KW-1185">Reference proteome</keyword>
<dbReference type="InterPro" id="IPR022742">
    <property type="entry name" value="Hydrolase_4"/>
</dbReference>
<dbReference type="EMBL" id="JACWMS010000002">
    <property type="protein sequence ID" value="MBD1319798.1"/>
    <property type="molecule type" value="Genomic_DNA"/>
</dbReference>
<name>A0ABR7WBU6_9ACTN</name>
<dbReference type="Gene3D" id="3.40.50.1820">
    <property type="entry name" value="alpha/beta hydrolase"/>
    <property type="match status" value="1"/>
</dbReference>
<dbReference type="Proteomes" id="UP000602395">
    <property type="component" value="Unassembled WGS sequence"/>
</dbReference>
<dbReference type="InterPro" id="IPR029058">
    <property type="entry name" value="AB_hydrolase_fold"/>
</dbReference>
<protein>
    <submittedName>
        <fullName evidence="2">Alpha/beta fold hydrolase</fullName>
    </submittedName>
</protein>
<sequence>MTDPGPRAEPVVEEIRLPDGTVTPLRVFVTAPDRPTIVLWPGLGVPAAYFDLFACRCGHAGVNVVVGELRGQGRSRPRPSRASRFGQQALTTEDIPAAVAVARRHAPTSPLFIAGHSMGGHIASMFAARNAVRGDSEIAGLILVASGVPYWKLYRGGQGLLAAVGPPAMHRVSKTLGYWPGSVIEGYGRQSRVLIRDWTYLNRNGTFAPRDADVDYEAAMRQLRLPVCAITVGADTDAPPRVMSALTAKLADCVVDTHHVAAPLGHNRWARDARVPAIIADWVGGIAADVGTNRT</sequence>
<comment type="caution">
    <text evidence="2">The sequence shown here is derived from an EMBL/GenBank/DDBJ whole genome shotgun (WGS) entry which is preliminary data.</text>
</comment>
<evidence type="ECO:0000313" key="2">
    <source>
        <dbReference type="EMBL" id="MBD1319798.1"/>
    </source>
</evidence>
<keyword evidence="2" id="KW-0378">Hydrolase</keyword>
<proteinExistence type="predicted"/>
<dbReference type="GO" id="GO:0016787">
    <property type="term" value="F:hydrolase activity"/>
    <property type="evidence" value="ECO:0007669"/>
    <property type="project" value="UniProtKB-KW"/>
</dbReference>
<dbReference type="Pfam" id="PF12146">
    <property type="entry name" value="Hydrolase_4"/>
    <property type="match status" value="1"/>
</dbReference>
<dbReference type="InterPro" id="IPR017208">
    <property type="entry name" value="UCP037442_abhydr"/>
</dbReference>
<organism evidence="2 3">
    <name type="scientific">Gordonia hankookensis</name>
    <dbReference type="NCBI Taxonomy" id="589403"/>
    <lineage>
        <taxon>Bacteria</taxon>
        <taxon>Bacillati</taxon>
        <taxon>Actinomycetota</taxon>
        <taxon>Actinomycetes</taxon>
        <taxon>Mycobacteriales</taxon>
        <taxon>Gordoniaceae</taxon>
        <taxon>Gordonia</taxon>
    </lineage>
</organism>
<gene>
    <name evidence="2" type="ORF">IDF66_09385</name>
</gene>
<accession>A0ABR7WBU6</accession>
<dbReference type="PIRSF" id="PIRSF037442">
    <property type="entry name" value="UCP037442_abhydr"/>
    <property type="match status" value="1"/>
</dbReference>
<feature type="domain" description="Serine aminopeptidase S33" evidence="1">
    <location>
        <begin position="34"/>
        <end position="164"/>
    </location>
</feature>
<dbReference type="SUPFAM" id="SSF53474">
    <property type="entry name" value="alpha/beta-Hydrolases"/>
    <property type="match status" value="1"/>
</dbReference>